<evidence type="ECO:0000313" key="1">
    <source>
        <dbReference type="EMBL" id="TFD68315.1"/>
    </source>
</evidence>
<evidence type="ECO:0008006" key="3">
    <source>
        <dbReference type="Google" id="ProtNLM"/>
    </source>
</evidence>
<protein>
    <recommendedName>
        <fullName evidence="3">Flagellar biosynthesis protein FlhF</fullName>
    </recommendedName>
</protein>
<dbReference type="AlphaFoldDB" id="A0A4R9ARV4"/>
<gene>
    <name evidence="1" type="ORF">E3T50_14310</name>
</gene>
<accession>A0A4R9ARV4</accession>
<name>A0A4R9ARV4_9MICO</name>
<organism evidence="1 2">
    <name type="scientific">Cryobacterium gelidum</name>
    <dbReference type="NCBI Taxonomy" id="1259164"/>
    <lineage>
        <taxon>Bacteria</taxon>
        <taxon>Bacillati</taxon>
        <taxon>Actinomycetota</taxon>
        <taxon>Actinomycetes</taxon>
        <taxon>Micrococcales</taxon>
        <taxon>Microbacteriaceae</taxon>
        <taxon>Cryobacterium</taxon>
    </lineage>
</organism>
<reference evidence="1 2" key="1">
    <citation type="submission" date="2019-03" db="EMBL/GenBank/DDBJ databases">
        <title>Genomics of glacier-inhabiting Cryobacterium strains.</title>
        <authorList>
            <person name="Liu Q."/>
            <person name="Xin Y.-H."/>
        </authorList>
    </citation>
    <scope>NUCLEOTIDE SEQUENCE [LARGE SCALE GENOMIC DNA]</scope>
    <source>
        <strain evidence="1 2">Hz16</strain>
    </source>
</reference>
<evidence type="ECO:0000313" key="2">
    <source>
        <dbReference type="Proteomes" id="UP000297983"/>
    </source>
</evidence>
<dbReference type="EMBL" id="SOHL01000027">
    <property type="protein sequence ID" value="TFD68315.1"/>
    <property type="molecule type" value="Genomic_DNA"/>
</dbReference>
<sequence length="336" mass="35376">MEPKRFLLKGPTLRELQERVVAEHGANATIIAAERVTVGGIRGFFAREHFEITVEVVELAQRKKSAHAGLDISARLGIAALLDDADEAESRLYSTQSSPQVSTASDGFAQLMDELTFATGQLVVSQAAPGPDVASTAVPAVLPVAAPAAIPAPPTLARPPVPAPLTRPGDLVLIVGLADDPLTIARLMLRVAGAGELRISGTLLHDRIERVDHRRSAVSARANGVEMGHSTFIACGIEPASDAVARAATLTAIGADQVWVVVDASRKTEDTIRWVNMVVSSVQVHAVAALGRRFTTSPATVDDLGLPVQWMDGRVAAAPTGRRAALPYSRPGDGER</sequence>
<keyword evidence="2" id="KW-1185">Reference proteome</keyword>
<comment type="caution">
    <text evidence="1">The sequence shown here is derived from an EMBL/GenBank/DDBJ whole genome shotgun (WGS) entry which is preliminary data.</text>
</comment>
<dbReference type="Proteomes" id="UP000297983">
    <property type="component" value="Unassembled WGS sequence"/>
</dbReference>
<proteinExistence type="predicted"/>
<dbReference type="RefSeq" id="WP_134552801.1">
    <property type="nucleotide sequence ID" value="NZ_SOHL01000027.1"/>
</dbReference>